<dbReference type="GO" id="GO:0006508">
    <property type="term" value="P:proteolysis"/>
    <property type="evidence" value="ECO:0007669"/>
    <property type="project" value="UniProtKB-KW"/>
</dbReference>
<evidence type="ECO:0000313" key="19">
    <source>
        <dbReference type="EMBL" id="KTB27397.1"/>
    </source>
</evidence>
<feature type="compositionally biased region" description="Pro residues" evidence="16">
    <location>
        <begin position="964"/>
        <end position="978"/>
    </location>
</feature>
<evidence type="ECO:0000256" key="12">
    <source>
        <dbReference type="ARBA" id="ARBA00022918"/>
    </source>
</evidence>
<dbReference type="InterPro" id="IPR016197">
    <property type="entry name" value="Chromo-like_dom_sf"/>
</dbReference>
<dbReference type="InterPro" id="IPR000477">
    <property type="entry name" value="RT_dom"/>
</dbReference>
<dbReference type="GO" id="GO:0006310">
    <property type="term" value="P:DNA recombination"/>
    <property type="evidence" value="ECO:0007669"/>
    <property type="project" value="UniProtKB-KW"/>
</dbReference>
<dbReference type="SUPFAM" id="SSF53098">
    <property type="entry name" value="Ribonuclease H-like"/>
    <property type="match status" value="1"/>
</dbReference>
<dbReference type="AlphaFoldDB" id="A0A0W0ETX5"/>
<keyword evidence="3" id="KW-0548">Nucleotidyltransferase</keyword>
<feature type="domain" description="Integrase catalytic" evidence="18">
    <location>
        <begin position="631"/>
        <end position="791"/>
    </location>
</feature>
<evidence type="ECO:0000256" key="16">
    <source>
        <dbReference type="SAM" id="MobiDB-lite"/>
    </source>
</evidence>
<dbReference type="SUPFAM" id="SSF54160">
    <property type="entry name" value="Chromo domain-like"/>
    <property type="match status" value="1"/>
</dbReference>
<keyword evidence="13" id="KW-0239">DNA-directed DNA polymerase</keyword>
<dbReference type="GO" id="GO:0005634">
    <property type="term" value="C:nucleus"/>
    <property type="evidence" value="ECO:0007669"/>
    <property type="project" value="UniProtKB-ARBA"/>
</dbReference>
<dbReference type="InterPro" id="IPR050951">
    <property type="entry name" value="Retrovirus_Pol_polyprotein"/>
</dbReference>
<accession>A0A0W0ETX5</accession>
<evidence type="ECO:0000256" key="6">
    <source>
        <dbReference type="ARBA" id="ARBA00022750"/>
    </source>
</evidence>
<dbReference type="PROSITE" id="PS50878">
    <property type="entry name" value="RT_POL"/>
    <property type="match status" value="1"/>
</dbReference>
<reference evidence="19 20" key="1">
    <citation type="submission" date="2015-12" db="EMBL/GenBank/DDBJ databases">
        <title>Draft genome sequence of Moniliophthora roreri, the causal agent of frosty pod rot of cacao.</title>
        <authorList>
            <person name="Aime M.C."/>
            <person name="Diaz-Valderrama J.R."/>
            <person name="Kijpornyongpan T."/>
            <person name="Phillips-Mora W."/>
        </authorList>
    </citation>
    <scope>NUCLEOTIDE SEQUENCE [LARGE SCALE GENOMIC DNA]</scope>
    <source>
        <strain evidence="19 20">MCA 2952</strain>
    </source>
</reference>
<sequence>MHIPLVYNNEVGKVGTNALLDSGAGGLFMSPEKALALGLEQTKLPQRIKVFNVDGTANKTAWITRSVTATYTIGTKRLTDTFLISGLGREEVILGLPWLRKYNPSVDWNTGRTIFPEKRHIKIPRFTGILDRETPEELIRRIDIRAKLSTSQKLQHDADEEQPSTPATIPEYLSQYQGQFEDREAERFPISRSYDHAIELKPEFTPRDCKVYSLTALEQAELDNFLVENLRKGYIRKSKSPMASPFFFVGKKEKGKLRPTQDYRRLNHGTVKNVYPLPLVSDLIDKLNGATIFSKLDLWNGYNNVRIKDGDQWKAAFKTNRGLFEPTVMFFGLMNSPATFQAFMDDVLQDFMAEGWCLVYMDDILIYSQTEAQHRERTIRLLQRLKEQDLYLKPHKCKFDVAKIDFLGLVIRPGQVAMDPTKLSEISNWPPPKTVTGKLNRRQARWSLILSMFDLRLVHVPGREMIQSDALSQREDHVQGFDDDNDDVILLPERLFINVVDLDLQAKLRDRLGSDDFHKMTLESLTTKGLLPIKSALSDWEVNDSLIRYQGRIYVPDDVVLRRDITRTIHEGQPFGHPGQFGTLDLVQRDYWWPGMAKFVKSFVDGCAVCQQMKINTHPTKAGLHPIAAVPNATPFQVITMDLVTDLPESDGFDTIMVVVDHSSSKGVIFIPCTKTLDAPRAAELLLQNVYKRYGLPDKIISDRDPRFAAAIFQETMKLLGVKHAMSTAYHPQSDGETERVNQEMEIYLRMFCSKEQTEWSSYLHMAEFAHNNRTHSVTWNSPFFMIMGYNPRPLPTAFEPTSVPSVEERLNRLRKLRGDVAGMMEIARKKMIERADKGTDKFVEGQKVWLEGKNLDFGYPSKKLSPKREGPFVIDKVMGPVTYRLKLPHQWKIHPVFHAALLKPYKETEAHGRNFLEPPPDIVEGHEEFEIEAIISHKPLRKPRRFLVSWKGQEQIVAKDSSPPCPPPTARQPPRPLTPSHTNSTQEICAPMHRSPSLPSLSRPFITHPSRDPPRSTIILKSGIHLSSSKRWITPPKHPTLAKHHVAILRNKAIDVRLAYYAATILTWLTKSSSIMSASNVTGCDITSVEWRSRNAGGSMNQSQEMGNGELEMQQPKRQRQLGTKIHRS</sequence>
<evidence type="ECO:0008006" key="21">
    <source>
        <dbReference type="Google" id="ProtNLM"/>
    </source>
</evidence>
<evidence type="ECO:0000256" key="2">
    <source>
        <dbReference type="ARBA" id="ARBA00022679"/>
    </source>
</evidence>
<evidence type="ECO:0000256" key="8">
    <source>
        <dbReference type="ARBA" id="ARBA00022801"/>
    </source>
</evidence>
<dbReference type="Proteomes" id="UP000054988">
    <property type="component" value="Unassembled WGS sequence"/>
</dbReference>
<evidence type="ECO:0000313" key="20">
    <source>
        <dbReference type="Proteomes" id="UP000054988"/>
    </source>
</evidence>
<dbReference type="Pfam" id="PF17921">
    <property type="entry name" value="Integrase_H2C2"/>
    <property type="match status" value="1"/>
</dbReference>
<evidence type="ECO:0000256" key="15">
    <source>
        <dbReference type="ARBA" id="ARBA00023172"/>
    </source>
</evidence>
<keyword evidence="6" id="KW-0064">Aspartyl protease</keyword>
<evidence type="ECO:0000259" key="18">
    <source>
        <dbReference type="PROSITE" id="PS50994"/>
    </source>
</evidence>
<evidence type="ECO:0000256" key="5">
    <source>
        <dbReference type="ARBA" id="ARBA00022723"/>
    </source>
</evidence>
<evidence type="ECO:0000259" key="17">
    <source>
        <dbReference type="PROSITE" id="PS50878"/>
    </source>
</evidence>
<keyword evidence="8" id="KW-0378">Hydrolase</keyword>
<dbReference type="InterPro" id="IPR043128">
    <property type="entry name" value="Rev_trsase/Diguanyl_cyclase"/>
</dbReference>
<dbReference type="GO" id="GO:0003887">
    <property type="term" value="F:DNA-directed DNA polymerase activity"/>
    <property type="evidence" value="ECO:0007669"/>
    <property type="project" value="UniProtKB-KW"/>
</dbReference>
<proteinExistence type="predicted"/>
<keyword evidence="10" id="KW-0694">RNA-binding</keyword>
<keyword evidence="2" id="KW-0808">Transferase</keyword>
<organism evidence="19 20">
    <name type="scientific">Moniliophthora roreri</name>
    <name type="common">Frosty pod rot fungus</name>
    <name type="synonym">Monilia roreri</name>
    <dbReference type="NCBI Taxonomy" id="221103"/>
    <lineage>
        <taxon>Eukaryota</taxon>
        <taxon>Fungi</taxon>
        <taxon>Dikarya</taxon>
        <taxon>Basidiomycota</taxon>
        <taxon>Agaricomycotina</taxon>
        <taxon>Agaricomycetes</taxon>
        <taxon>Agaricomycetidae</taxon>
        <taxon>Agaricales</taxon>
        <taxon>Marasmiineae</taxon>
        <taxon>Marasmiaceae</taxon>
        <taxon>Moniliophthora</taxon>
    </lineage>
</organism>
<dbReference type="InterPro" id="IPR041588">
    <property type="entry name" value="Integrase_H2C2"/>
</dbReference>
<evidence type="ECO:0000256" key="3">
    <source>
        <dbReference type="ARBA" id="ARBA00022695"/>
    </source>
</evidence>
<feature type="region of interest" description="Disordered" evidence="16">
    <location>
        <begin position="1097"/>
        <end position="1130"/>
    </location>
</feature>
<keyword evidence="9" id="KW-0460">Magnesium</keyword>
<protein>
    <recommendedName>
        <fullName evidence="21">Reverse transcriptase-rnase h-integrase</fullName>
    </recommendedName>
</protein>
<dbReference type="SUPFAM" id="SSF56672">
    <property type="entry name" value="DNA/RNA polymerases"/>
    <property type="match status" value="1"/>
</dbReference>
<evidence type="ECO:0000256" key="14">
    <source>
        <dbReference type="ARBA" id="ARBA00023125"/>
    </source>
</evidence>
<dbReference type="InterPro" id="IPR036397">
    <property type="entry name" value="RNaseH_sf"/>
</dbReference>
<dbReference type="PANTHER" id="PTHR37984:SF5">
    <property type="entry name" value="PROTEIN NYNRIN-LIKE"/>
    <property type="match status" value="1"/>
</dbReference>
<keyword evidence="14" id="KW-0238">DNA-binding</keyword>
<dbReference type="InterPro" id="IPR001584">
    <property type="entry name" value="Integrase_cat-core"/>
</dbReference>
<feature type="compositionally biased region" description="Basic residues" evidence="16">
    <location>
        <begin position="1118"/>
        <end position="1130"/>
    </location>
</feature>
<evidence type="ECO:0000256" key="10">
    <source>
        <dbReference type="ARBA" id="ARBA00022884"/>
    </source>
</evidence>
<dbReference type="GO" id="GO:0003677">
    <property type="term" value="F:DNA binding"/>
    <property type="evidence" value="ECO:0007669"/>
    <property type="project" value="UniProtKB-KW"/>
</dbReference>
<feature type="domain" description="Reverse transcriptase" evidence="17">
    <location>
        <begin position="230"/>
        <end position="411"/>
    </location>
</feature>
<dbReference type="InterPro" id="IPR021109">
    <property type="entry name" value="Peptidase_aspartic_dom_sf"/>
</dbReference>
<dbReference type="EMBL" id="LATX01002555">
    <property type="protein sequence ID" value="KTB27397.1"/>
    <property type="molecule type" value="Genomic_DNA"/>
</dbReference>
<keyword evidence="15" id="KW-0233">DNA recombination</keyword>
<keyword evidence="1" id="KW-0645">Protease</keyword>
<evidence type="ECO:0000256" key="7">
    <source>
        <dbReference type="ARBA" id="ARBA00022759"/>
    </source>
</evidence>
<dbReference type="GO" id="GO:0015074">
    <property type="term" value="P:DNA integration"/>
    <property type="evidence" value="ECO:0007669"/>
    <property type="project" value="UniProtKB-KW"/>
</dbReference>
<dbReference type="Gene3D" id="3.30.70.270">
    <property type="match status" value="1"/>
</dbReference>
<evidence type="ECO:0000256" key="13">
    <source>
        <dbReference type="ARBA" id="ARBA00022932"/>
    </source>
</evidence>
<dbReference type="GO" id="GO:0046872">
    <property type="term" value="F:metal ion binding"/>
    <property type="evidence" value="ECO:0007669"/>
    <property type="project" value="UniProtKB-KW"/>
</dbReference>
<dbReference type="GO" id="GO:0004190">
    <property type="term" value="F:aspartic-type endopeptidase activity"/>
    <property type="evidence" value="ECO:0007669"/>
    <property type="project" value="UniProtKB-KW"/>
</dbReference>
<dbReference type="Gene3D" id="1.10.340.70">
    <property type="match status" value="1"/>
</dbReference>
<keyword evidence="5" id="KW-0479">Metal-binding</keyword>
<dbReference type="SUPFAM" id="SSF50630">
    <property type="entry name" value="Acid proteases"/>
    <property type="match status" value="1"/>
</dbReference>
<evidence type="ECO:0000256" key="1">
    <source>
        <dbReference type="ARBA" id="ARBA00022670"/>
    </source>
</evidence>
<dbReference type="InterPro" id="IPR012337">
    <property type="entry name" value="RNaseH-like_sf"/>
</dbReference>
<dbReference type="Gene3D" id="3.10.10.10">
    <property type="entry name" value="HIV Type 1 Reverse Transcriptase, subunit A, domain 1"/>
    <property type="match status" value="1"/>
</dbReference>
<dbReference type="Pfam" id="PF24626">
    <property type="entry name" value="SH3_Tf2-1"/>
    <property type="match status" value="1"/>
</dbReference>
<dbReference type="GO" id="GO:0003964">
    <property type="term" value="F:RNA-directed DNA polymerase activity"/>
    <property type="evidence" value="ECO:0007669"/>
    <property type="project" value="UniProtKB-KW"/>
</dbReference>
<name>A0A0W0ETX5_MONRR</name>
<dbReference type="InterPro" id="IPR043502">
    <property type="entry name" value="DNA/RNA_pol_sf"/>
</dbReference>
<dbReference type="InterPro" id="IPR056924">
    <property type="entry name" value="SH3_Tf2-1"/>
</dbReference>
<evidence type="ECO:0000256" key="9">
    <source>
        <dbReference type="ARBA" id="ARBA00022842"/>
    </source>
</evidence>
<dbReference type="CDD" id="cd00303">
    <property type="entry name" value="retropepsin_like"/>
    <property type="match status" value="1"/>
</dbReference>
<keyword evidence="4" id="KW-0540">Nuclease</keyword>
<feature type="compositionally biased region" description="Polar residues" evidence="16">
    <location>
        <begin position="1097"/>
        <end position="1107"/>
    </location>
</feature>
<dbReference type="Gene3D" id="2.40.70.10">
    <property type="entry name" value="Acid Proteases"/>
    <property type="match status" value="1"/>
</dbReference>
<dbReference type="PROSITE" id="PS50994">
    <property type="entry name" value="INTEGRASE"/>
    <property type="match status" value="1"/>
</dbReference>
<evidence type="ECO:0000256" key="11">
    <source>
        <dbReference type="ARBA" id="ARBA00022908"/>
    </source>
</evidence>
<dbReference type="CDD" id="cd01647">
    <property type="entry name" value="RT_LTR"/>
    <property type="match status" value="1"/>
</dbReference>
<keyword evidence="12" id="KW-0695">RNA-directed DNA polymerase</keyword>
<dbReference type="PANTHER" id="PTHR37984">
    <property type="entry name" value="PROTEIN CBG26694"/>
    <property type="match status" value="1"/>
</dbReference>
<dbReference type="Gene3D" id="3.30.420.10">
    <property type="entry name" value="Ribonuclease H-like superfamily/Ribonuclease H"/>
    <property type="match status" value="1"/>
</dbReference>
<feature type="region of interest" description="Disordered" evidence="16">
    <location>
        <begin position="958"/>
        <end position="988"/>
    </location>
</feature>
<keyword evidence="7" id="KW-0255">Endonuclease</keyword>
<dbReference type="GO" id="GO:0003723">
    <property type="term" value="F:RNA binding"/>
    <property type="evidence" value="ECO:0007669"/>
    <property type="project" value="UniProtKB-KW"/>
</dbReference>
<evidence type="ECO:0000256" key="4">
    <source>
        <dbReference type="ARBA" id="ARBA00022722"/>
    </source>
</evidence>
<keyword evidence="11" id="KW-0229">DNA integration</keyword>
<gene>
    <name evidence="19" type="ORF">WG66_20012</name>
</gene>
<dbReference type="GO" id="GO:0004519">
    <property type="term" value="F:endonuclease activity"/>
    <property type="evidence" value="ECO:0007669"/>
    <property type="project" value="UniProtKB-KW"/>
</dbReference>
<comment type="caution">
    <text evidence="19">The sequence shown here is derived from an EMBL/GenBank/DDBJ whole genome shotgun (WGS) entry which is preliminary data.</text>
</comment>
<dbReference type="Pfam" id="PF00078">
    <property type="entry name" value="RVT_1"/>
    <property type="match status" value="1"/>
</dbReference>